<dbReference type="PANTHER" id="PTHR14920:SF0">
    <property type="entry name" value="WD REPEAT DOMAIN 19"/>
    <property type="match status" value="1"/>
</dbReference>
<dbReference type="InterPro" id="IPR015943">
    <property type="entry name" value="WD40/YVTN_repeat-like_dom_sf"/>
</dbReference>
<feature type="domain" description="WDR19 WD40 repeat" evidence="3">
    <location>
        <begin position="362"/>
        <end position="640"/>
    </location>
</feature>
<dbReference type="InterPro" id="IPR040379">
    <property type="entry name" value="WDR19/dyf-2"/>
</dbReference>
<evidence type="ECO:0000313" key="5">
    <source>
        <dbReference type="EMBL" id="CAJ0580846.1"/>
    </source>
</evidence>
<keyword evidence="1" id="KW-0853">WD repeat</keyword>
<evidence type="ECO:0000256" key="2">
    <source>
        <dbReference type="ARBA" id="ARBA00022737"/>
    </source>
</evidence>
<dbReference type="AlphaFoldDB" id="A0AA36G9U1"/>
<evidence type="ECO:0000256" key="1">
    <source>
        <dbReference type="ARBA" id="ARBA00022574"/>
    </source>
</evidence>
<dbReference type="EMBL" id="CATQJA010002662">
    <property type="protein sequence ID" value="CAJ0580846.1"/>
    <property type="molecule type" value="Genomic_DNA"/>
</dbReference>
<keyword evidence="2" id="KW-0677">Repeat</keyword>
<feature type="non-terminal residue" evidence="5">
    <location>
        <position position="670"/>
    </location>
</feature>
<dbReference type="FunFam" id="2.130.10.10:FF:000242">
    <property type="entry name" value="WD repeat domain 19, isoform CRA_a"/>
    <property type="match status" value="1"/>
</dbReference>
<dbReference type="GO" id="GO:0030991">
    <property type="term" value="C:intraciliary transport particle A"/>
    <property type="evidence" value="ECO:0007669"/>
    <property type="project" value="TreeGrafter"/>
</dbReference>
<sequence>MKLLFRKGSDELGAGRCSFEWRPGGNYIAIASHNQNVHLFDRKGELLDAVQLPGAVLSMCWDREGDVLAILHEKSSQLVLWDITTRSTEQIETSMGAKEMPIFVMWAPTHPVLVVGNNNGNLLIYNHQTSRKTPILGKHQRKVTCGAFSNNGSFACGSEDSTITISNLEGDTLNTLACSSEPAAIKFTEIKRQSEKGMQTDQMISAVLGKRILMLVNLSDTDNPINLQFQQKYGDIVSYSWYKLAYMVLGFEKGFIVCISAHQSEIGQEIFSVQEYKNYLGDVRVSGQYDKVMSVGDHQLKLREVQNLQDISMILDVDTEKELCQVDANADGQLLAVAGAGGSISVYLTKVPQMGVAFKDTLAILTNLNEVTVLPEGDRAHQSVVQVNCEPAVLAVGPFHVAVAVNNRVWFYDYINTTLEREAIGEPAATYEYLSTVSDVLLNGEYAAMLMDGSARLHRIIEQEGAEKSFTFPEPNRQATLVAAAITDDFFIFTTDSNYIVYFAMDEWAVVNEYRHTSLIRQIYPEPDGVRVVFFDERLETYVYSPVDDALHKLPAVGSSVHYKGAMWETFTIDRDTFVVFDQQSVYVFLLAKNKIEGEMILYIGNTKLPFGHTPLTLSKGIVHCLTTSGRPSGVLLETHKTDYVLDGKSPEAIADLLGQSLKLKSNQYT</sequence>
<feature type="domain" description="WDR19 first beta-propeller" evidence="4">
    <location>
        <begin position="18"/>
        <end position="342"/>
    </location>
</feature>
<evidence type="ECO:0000259" key="4">
    <source>
        <dbReference type="Pfam" id="PF23389"/>
    </source>
</evidence>
<gene>
    <name evidence="5" type="ORF">MSPICULIGERA_LOCUS19026</name>
</gene>
<dbReference type="InterPro" id="IPR036322">
    <property type="entry name" value="WD40_repeat_dom_sf"/>
</dbReference>
<keyword evidence="6" id="KW-1185">Reference proteome</keyword>
<dbReference type="Gene3D" id="2.130.10.10">
    <property type="entry name" value="YVTN repeat-like/Quinoprotein amine dehydrogenase"/>
    <property type="match status" value="1"/>
</dbReference>
<comment type="caution">
    <text evidence="5">The sequence shown here is derived from an EMBL/GenBank/DDBJ whole genome shotgun (WGS) entry which is preliminary data.</text>
</comment>
<dbReference type="SMART" id="SM00320">
    <property type="entry name" value="WD40"/>
    <property type="match status" value="5"/>
</dbReference>
<dbReference type="Pfam" id="PF23389">
    <property type="entry name" value="Beta-prop_WDR19_1st"/>
    <property type="match status" value="1"/>
</dbReference>
<organism evidence="5 6">
    <name type="scientific">Mesorhabditis spiculigera</name>
    <dbReference type="NCBI Taxonomy" id="96644"/>
    <lineage>
        <taxon>Eukaryota</taxon>
        <taxon>Metazoa</taxon>
        <taxon>Ecdysozoa</taxon>
        <taxon>Nematoda</taxon>
        <taxon>Chromadorea</taxon>
        <taxon>Rhabditida</taxon>
        <taxon>Rhabditina</taxon>
        <taxon>Rhabditomorpha</taxon>
        <taxon>Rhabditoidea</taxon>
        <taxon>Rhabditidae</taxon>
        <taxon>Mesorhabditinae</taxon>
        <taxon>Mesorhabditis</taxon>
    </lineage>
</organism>
<dbReference type="Pfam" id="PF15911">
    <property type="entry name" value="Beta-prop_WDR19_2nd"/>
    <property type="match status" value="1"/>
</dbReference>
<dbReference type="GO" id="GO:0005929">
    <property type="term" value="C:cilium"/>
    <property type="evidence" value="ECO:0007669"/>
    <property type="project" value="TreeGrafter"/>
</dbReference>
<dbReference type="GO" id="GO:0060271">
    <property type="term" value="P:cilium assembly"/>
    <property type="evidence" value="ECO:0007669"/>
    <property type="project" value="TreeGrafter"/>
</dbReference>
<dbReference type="Proteomes" id="UP001177023">
    <property type="component" value="Unassembled WGS sequence"/>
</dbReference>
<dbReference type="InterPro" id="IPR057855">
    <property type="entry name" value="Beta-prop_WDR19_1st"/>
</dbReference>
<evidence type="ECO:0008006" key="7">
    <source>
        <dbReference type="Google" id="ProtNLM"/>
    </source>
</evidence>
<protein>
    <recommendedName>
        <fullName evidence="7">WD repeat-containing protein 19</fullName>
    </recommendedName>
</protein>
<dbReference type="SUPFAM" id="SSF50978">
    <property type="entry name" value="WD40 repeat-like"/>
    <property type="match status" value="1"/>
</dbReference>
<name>A0AA36G9U1_9BILA</name>
<proteinExistence type="predicted"/>
<evidence type="ECO:0000259" key="3">
    <source>
        <dbReference type="Pfam" id="PF15911"/>
    </source>
</evidence>
<evidence type="ECO:0000313" key="6">
    <source>
        <dbReference type="Proteomes" id="UP001177023"/>
    </source>
</evidence>
<reference evidence="5" key="1">
    <citation type="submission" date="2023-06" db="EMBL/GenBank/DDBJ databases">
        <authorList>
            <person name="Delattre M."/>
        </authorList>
    </citation>
    <scope>NUCLEOTIDE SEQUENCE</scope>
    <source>
        <strain evidence="5">AF72</strain>
    </source>
</reference>
<dbReference type="SUPFAM" id="SSF82171">
    <property type="entry name" value="DPP6 N-terminal domain-like"/>
    <property type="match status" value="1"/>
</dbReference>
<dbReference type="InterPro" id="IPR001680">
    <property type="entry name" value="WD40_rpt"/>
</dbReference>
<dbReference type="PANTHER" id="PTHR14920">
    <property type="entry name" value="OSMOTIC AVOIDANCE ABNORMAL PROTEIN 1/WD REPEAT MEMBRANE PROTEIN"/>
    <property type="match status" value="1"/>
</dbReference>
<dbReference type="InterPro" id="IPR039468">
    <property type="entry name" value="WDR19_WD40_rpt"/>
</dbReference>
<dbReference type="GO" id="GO:0035721">
    <property type="term" value="P:intraciliary retrograde transport"/>
    <property type="evidence" value="ECO:0007669"/>
    <property type="project" value="InterPro"/>
</dbReference>
<accession>A0AA36G9U1</accession>